<proteinExistence type="predicted"/>
<reference evidence="2" key="1">
    <citation type="journal article" date="2020" name="Nat. Commun.">
        <title>Large-scale genome sequencing of mycorrhizal fungi provides insights into the early evolution of symbiotic traits.</title>
        <authorList>
            <person name="Miyauchi S."/>
            <person name="Kiss E."/>
            <person name="Kuo A."/>
            <person name="Drula E."/>
            <person name="Kohler A."/>
            <person name="Sanchez-Garcia M."/>
            <person name="Morin E."/>
            <person name="Andreopoulos B."/>
            <person name="Barry K.W."/>
            <person name="Bonito G."/>
            <person name="Buee M."/>
            <person name="Carver A."/>
            <person name="Chen C."/>
            <person name="Cichocki N."/>
            <person name="Clum A."/>
            <person name="Culley D."/>
            <person name="Crous P.W."/>
            <person name="Fauchery L."/>
            <person name="Girlanda M."/>
            <person name="Hayes R.D."/>
            <person name="Keri Z."/>
            <person name="LaButti K."/>
            <person name="Lipzen A."/>
            <person name="Lombard V."/>
            <person name="Magnuson J."/>
            <person name="Maillard F."/>
            <person name="Murat C."/>
            <person name="Nolan M."/>
            <person name="Ohm R.A."/>
            <person name="Pangilinan J."/>
            <person name="Pereira M.F."/>
            <person name="Perotto S."/>
            <person name="Peter M."/>
            <person name="Pfister S."/>
            <person name="Riley R."/>
            <person name="Sitrit Y."/>
            <person name="Stielow J.B."/>
            <person name="Szollosi G."/>
            <person name="Zifcakova L."/>
            <person name="Stursova M."/>
            <person name="Spatafora J.W."/>
            <person name="Tedersoo L."/>
            <person name="Vaario L.M."/>
            <person name="Yamada A."/>
            <person name="Yan M."/>
            <person name="Wang P."/>
            <person name="Xu J."/>
            <person name="Bruns T."/>
            <person name="Baldrian P."/>
            <person name="Vilgalys R."/>
            <person name="Dunand C."/>
            <person name="Henrissat B."/>
            <person name="Grigoriev I.V."/>
            <person name="Hibbett D."/>
            <person name="Nagy L.G."/>
            <person name="Martin F.M."/>
        </authorList>
    </citation>
    <scope>NUCLEOTIDE SEQUENCE</scope>
    <source>
        <strain evidence="2">UH-Tt-Lm1</strain>
    </source>
</reference>
<dbReference type="OrthoDB" id="3061143at2759"/>
<feature type="region of interest" description="Disordered" evidence="1">
    <location>
        <begin position="447"/>
        <end position="468"/>
    </location>
</feature>
<feature type="region of interest" description="Disordered" evidence="1">
    <location>
        <begin position="580"/>
        <end position="678"/>
    </location>
</feature>
<evidence type="ECO:0000313" key="3">
    <source>
        <dbReference type="Proteomes" id="UP000736335"/>
    </source>
</evidence>
<evidence type="ECO:0000313" key="2">
    <source>
        <dbReference type="EMBL" id="KAF9781091.1"/>
    </source>
</evidence>
<comment type="caution">
    <text evidence="2">The sequence shown here is derived from an EMBL/GenBank/DDBJ whole genome shotgun (WGS) entry which is preliminary data.</text>
</comment>
<dbReference type="Proteomes" id="UP000736335">
    <property type="component" value="Unassembled WGS sequence"/>
</dbReference>
<sequence>MPSDKAPNQMCRGWISLSVETHDAPQQALLFSHPARKEFPKIYRLYGQHPLRPSQFTHDRYPLCAQSGFKDYVVAIHKEFSFMKDWQALGEETATPSNDVASNLENGWIQFNEGDMVWVRDLDGTKNPTHDAIRFYYISSGIINDQDRTALENLAEKVLGPNNLQSSEEPITHPSGGYTGGTAFERSHRARQFKEAARCYTTAYSYQKPTKIASVTTGSKRTGEDMENLALRTNVNLTVPTIAAEYCQKMAPQEFCDVVQRYGDMLNTPSVGETLQHFFSNVQVNISPASVAGDSNIFDSSLGKFAAPHIDANDAGAALTAMALLLSIPEDYDPGIFAYHDYKIFIKPTKPSIVFFTGLHRHGGTAPSAPSQQQLMPWAYRLTVICYPNGPTMEGESRNPLVPFCGFDVVKKNPTTKDHNGEDVLKVPREIRFRTRYGPYFPLVSEVQPERQHRPSSNKANLAHDGPSLQGPQALLTAVTRETVLVLDHIFATLGGQYTDYETNVDYDMIFKAISMKPKNPTGEDGGDTAGIHPLPWVNSPMADGSTTEFVRRLEECHAFMDRFAMHTPQYFINVARKKNTDPAEDSGDDHSNSNSSRRATTHKNIGAAKNPTTAARAGGKPQGKKRKAPEVSDERAVAVGDDETGENGSRAPRKRPCSPSAAVGSGPSLPMQGGGVRNKEPQITFKLLTELDYSVIASEVFRLGRSISESIRNGSPSDQTILHTIQSMPHPNEQEVLAISSTWKKLATIDSCIEICPAAARVFTALSLETHARMWEWFSQHVAKPVEYLMGIPLKARLSQTGELEKRMPNKWILPLFRRVQALNLARGEVTLTASDFIEGLEASGYKSTYSLSRKVNHHIESAVCLWLGFSPRPGMSMITSKAVATFTSTLSAAFKSTNFLYLSYVQKLTKRNFCLNLTAERTDLTDIPWGKFAKELKNHPLARLSSPETVAVKTLKELLWAVSSLPSPEPVPTETAMEYKKAKEIGGHEGAEALANFVDIYRPTSLDPGTPRVFQRETESPLTDLSRSQNRKRENELGGLAVELNIRGVWKQVESVKSNAIAIRSRQEFNEGRGRCKVLPAHWSLHSSNKIEQERSHAEQPRNYLTYSAEEEDHDTDAGILDGDSTIVEVKQREDEDGDSRGEQTTMGDHLVNRSPIYSKLFLGCKRRSMGIGAGDYVRYTFCSTAVATLVNLLENDLVHGGDGWWKGAKSET</sequence>
<dbReference type="AlphaFoldDB" id="A0A9P6L3T4"/>
<name>A0A9P6L3T4_9AGAM</name>
<reference evidence="2" key="2">
    <citation type="submission" date="2020-11" db="EMBL/GenBank/DDBJ databases">
        <authorList>
            <consortium name="DOE Joint Genome Institute"/>
            <person name="Kuo A."/>
            <person name="Miyauchi S."/>
            <person name="Kiss E."/>
            <person name="Drula E."/>
            <person name="Kohler A."/>
            <person name="Sanchez-Garcia M."/>
            <person name="Andreopoulos B."/>
            <person name="Barry K.W."/>
            <person name="Bonito G."/>
            <person name="Buee M."/>
            <person name="Carver A."/>
            <person name="Chen C."/>
            <person name="Cichocki N."/>
            <person name="Clum A."/>
            <person name="Culley D."/>
            <person name="Crous P.W."/>
            <person name="Fauchery L."/>
            <person name="Girlanda M."/>
            <person name="Hayes R."/>
            <person name="Keri Z."/>
            <person name="Labutti K."/>
            <person name="Lipzen A."/>
            <person name="Lombard V."/>
            <person name="Magnuson J."/>
            <person name="Maillard F."/>
            <person name="Morin E."/>
            <person name="Murat C."/>
            <person name="Nolan M."/>
            <person name="Ohm R."/>
            <person name="Pangilinan J."/>
            <person name="Pereira M."/>
            <person name="Perotto S."/>
            <person name="Peter M."/>
            <person name="Riley R."/>
            <person name="Sitrit Y."/>
            <person name="Stielow B."/>
            <person name="Szollosi G."/>
            <person name="Zifcakova L."/>
            <person name="Stursova M."/>
            <person name="Spatafora J.W."/>
            <person name="Tedersoo L."/>
            <person name="Vaario L.-M."/>
            <person name="Yamada A."/>
            <person name="Yan M."/>
            <person name="Wang P."/>
            <person name="Xu J."/>
            <person name="Bruns T."/>
            <person name="Baldrian P."/>
            <person name="Vilgalys R."/>
            <person name="Henrissat B."/>
            <person name="Grigoriev I.V."/>
            <person name="Hibbett D."/>
            <person name="Nagy L.G."/>
            <person name="Martin F.M."/>
        </authorList>
    </citation>
    <scope>NUCLEOTIDE SEQUENCE</scope>
    <source>
        <strain evidence="2">UH-Tt-Lm1</strain>
    </source>
</reference>
<organism evidence="2 3">
    <name type="scientific">Thelephora terrestris</name>
    <dbReference type="NCBI Taxonomy" id="56493"/>
    <lineage>
        <taxon>Eukaryota</taxon>
        <taxon>Fungi</taxon>
        <taxon>Dikarya</taxon>
        <taxon>Basidiomycota</taxon>
        <taxon>Agaricomycotina</taxon>
        <taxon>Agaricomycetes</taxon>
        <taxon>Thelephorales</taxon>
        <taxon>Thelephoraceae</taxon>
        <taxon>Thelephora</taxon>
    </lineage>
</organism>
<keyword evidence="3" id="KW-1185">Reference proteome</keyword>
<gene>
    <name evidence="2" type="ORF">BJ322DRAFT_1162094</name>
</gene>
<evidence type="ECO:0000256" key="1">
    <source>
        <dbReference type="SAM" id="MobiDB-lite"/>
    </source>
</evidence>
<accession>A0A9P6L3T4</accession>
<dbReference type="EMBL" id="WIUZ02000014">
    <property type="protein sequence ID" value="KAF9781091.1"/>
    <property type="molecule type" value="Genomic_DNA"/>
</dbReference>
<protein>
    <submittedName>
        <fullName evidence="2">Uncharacterized protein</fullName>
    </submittedName>
</protein>
<feature type="region of interest" description="Disordered" evidence="1">
    <location>
        <begin position="1010"/>
        <end position="1033"/>
    </location>
</feature>